<reference evidence="3" key="1">
    <citation type="journal article" date="2019" name="Int. J. Syst. Evol. Microbiol.">
        <title>The Global Catalogue of Microorganisms (GCM) 10K type strain sequencing project: providing services to taxonomists for standard genome sequencing and annotation.</title>
        <authorList>
            <consortium name="The Broad Institute Genomics Platform"/>
            <consortium name="The Broad Institute Genome Sequencing Center for Infectious Disease"/>
            <person name="Wu L."/>
            <person name="Ma J."/>
        </authorList>
    </citation>
    <scope>NUCLEOTIDE SEQUENCE [LARGE SCALE GENOMIC DNA]</scope>
    <source>
        <strain evidence="3">CCUG 63419</strain>
    </source>
</reference>
<evidence type="ECO:0000313" key="3">
    <source>
        <dbReference type="Proteomes" id="UP001597044"/>
    </source>
</evidence>
<keyword evidence="1" id="KW-0812">Transmembrane</keyword>
<dbReference type="EMBL" id="JBHTIT010000001">
    <property type="protein sequence ID" value="MFD0950104.1"/>
    <property type="molecule type" value="Genomic_DNA"/>
</dbReference>
<comment type="caution">
    <text evidence="2">The sequence shown here is derived from an EMBL/GenBank/DDBJ whole genome shotgun (WGS) entry which is preliminary data.</text>
</comment>
<evidence type="ECO:0000256" key="1">
    <source>
        <dbReference type="SAM" id="Phobius"/>
    </source>
</evidence>
<keyword evidence="1" id="KW-1133">Transmembrane helix</keyword>
<gene>
    <name evidence="2" type="ORF">ACFQ0F_06845</name>
</gene>
<keyword evidence="3" id="KW-1185">Reference proteome</keyword>
<sequence>MLEKFSSWYFGPEMKEKDKWPYLHFIFVTHLAALLAIFGPVRGLGPAMWTAAMLIDFYMHIERVDGRYPLSMLGGLCILICTAIILLTLGM</sequence>
<protein>
    <submittedName>
        <fullName evidence="2">Uncharacterized protein</fullName>
    </submittedName>
</protein>
<proteinExistence type="predicted"/>
<organism evidence="2 3">
    <name type="scientific">Paraperlucidibaca wandonensis</name>
    <dbReference type="NCBI Taxonomy" id="1268273"/>
    <lineage>
        <taxon>Bacteria</taxon>
        <taxon>Pseudomonadati</taxon>
        <taxon>Pseudomonadota</taxon>
        <taxon>Gammaproteobacteria</taxon>
        <taxon>Moraxellales</taxon>
        <taxon>Moraxellaceae</taxon>
        <taxon>Paraperlucidibaca</taxon>
    </lineage>
</organism>
<accession>A0ABW3HFV2</accession>
<dbReference type="Proteomes" id="UP001597044">
    <property type="component" value="Unassembled WGS sequence"/>
</dbReference>
<dbReference type="RefSeq" id="WP_379070504.1">
    <property type="nucleotide sequence ID" value="NZ_JBHTIT010000001.1"/>
</dbReference>
<feature type="transmembrane region" description="Helical" evidence="1">
    <location>
        <begin position="20"/>
        <end position="38"/>
    </location>
</feature>
<feature type="transmembrane region" description="Helical" evidence="1">
    <location>
        <begin position="68"/>
        <end position="89"/>
    </location>
</feature>
<evidence type="ECO:0000313" key="2">
    <source>
        <dbReference type="EMBL" id="MFD0950104.1"/>
    </source>
</evidence>
<name>A0ABW3HFV2_9GAMM</name>
<keyword evidence="1" id="KW-0472">Membrane</keyword>